<keyword evidence="3" id="KW-1185">Reference proteome</keyword>
<dbReference type="OrthoDB" id="1068471at2759"/>
<comment type="caution">
    <text evidence="2">The sequence shown here is derived from an EMBL/GenBank/DDBJ whole genome shotgun (WGS) entry which is preliminary data.</text>
</comment>
<dbReference type="EMBL" id="VRMN01000014">
    <property type="protein sequence ID" value="KAA8491376.1"/>
    <property type="molecule type" value="Genomic_DNA"/>
</dbReference>
<organism evidence="2 3">
    <name type="scientific">Porphyridium purpureum</name>
    <name type="common">Red alga</name>
    <name type="synonym">Porphyridium cruentum</name>
    <dbReference type="NCBI Taxonomy" id="35688"/>
    <lineage>
        <taxon>Eukaryota</taxon>
        <taxon>Rhodophyta</taxon>
        <taxon>Bangiophyceae</taxon>
        <taxon>Porphyridiales</taxon>
        <taxon>Porphyridiaceae</taxon>
        <taxon>Porphyridium</taxon>
    </lineage>
</organism>
<evidence type="ECO:0000313" key="3">
    <source>
        <dbReference type="Proteomes" id="UP000324585"/>
    </source>
</evidence>
<dbReference type="AlphaFoldDB" id="A0A5J4YIT7"/>
<feature type="compositionally biased region" description="Polar residues" evidence="1">
    <location>
        <begin position="138"/>
        <end position="150"/>
    </location>
</feature>
<protein>
    <submittedName>
        <fullName evidence="2">Uncharacterized protein</fullName>
    </submittedName>
</protein>
<evidence type="ECO:0000313" key="2">
    <source>
        <dbReference type="EMBL" id="KAA8491376.1"/>
    </source>
</evidence>
<name>A0A5J4YIT7_PORPP</name>
<gene>
    <name evidence="2" type="ORF">FVE85_7797</name>
</gene>
<proteinExistence type="predicted"/>
<reference evidence="3" key="1">
    <citation type="journal article" date="2019" name="Nat. Commun.">
        <title>Expansion of phycobilisome linker gene families in mesophilic red algae.</title>
        <authorList>
            <person name="Lee J."/>
            <person name="Kim D."/>
            <person name="Bhattacharya D."/>
            <person name="Yoon H.S."/>
        </authorList>
    </citation>
    <scope>NUCLEOTIDE SEQUENCE [LARGE SCALE GENOMIC DNA]</scope>
    <source>
        <strain evidence="3">CCMP 1328</strain>
    </source>
</reference>
<evidence type="ECO:0000256" key="1">
    <source>
        <dbReference type="SAM" id="MobiDB-lite"/>
    </source>
</evidence>
<feature type="compositionally biased region" description="Polar residues" evidence="1">
    <location>
        <begin position="221"/>
        <end position="231"/>
    </location>
</feature>
<feature type="compositionally biased region" description="Low complexity" evidence="1">
    <location>
        <begin position="191"/>
        <end position="212"/>
    </location>
</feature>
<accession>A0A5J4YIT7</accession>
<dbReference type="Proteomes" id="UP000324585">
    <property type="component" value="Unassembled WGS sequence"/>
</dbReference>
<sequence>MWTPQIWTASPRSSTRLAACRVAGGASGLPSARDAVTLNVAGANSASQASAYGNAGVRAAEHDAAKPPRILTETEVETQLIAPPEMKSTPVLDHVPAGIPGAAKVAPWPPLSAASATGGSGAAPAPYPAYGTPGSNYASASSVATGSPQGASDVPYPAGPNAGGAYGKSNLQPDSASAYPLATSVSSSSFGAHPPSESGAPSPHAAAPQQAQVSYPPYDQAQHQQQASSIMSAAVPAPFGSQMGSQAPAAAPQQSASGRLHDDLRRVILQLASVEEVTSMVNGMLASQAVGASELEAAFRGVLFSDAEVGARADRNLTILPLIDVLCGIERGVQTQLKESLLRTCLNELSKDRAIDVDRFEIFAYADCFASFCFFGVVPLSAAIKTCLSMLQYTQRRSAAVTSLGKIVELCGDTIVQQLDAALMQQLLSTMHGIQDPELAYDVEYIVGNLRV</sequence>
<feature type="compositionally biased region" description="Low complexity" evidence="1">
    <location>
        <begin position="240"/>
        <end position="258"/>
    </location>
</feature>
<feature type="region of interest" description="Disordered" evidence="1">
    <location>
        <begin position="138"/>
        <end position="258"/>
    </location>
</feature>